<protein>
    <submittedName>
        <fullName evidence="1">Uncharacterized protein</fullName>
    </submittedName>
</protein>
<sequence length="112" mass="13114">MTGKYETMLQVAQVWEQGKRESQVTMQVQIDSLLISSPRWKDTLTLPLLTVYSQTNEFVYRINRYFLKGKACKDHFYPQIKRGSGQQMQLNCYQQITRLHAIPQFLPQTAIA</sequence>
<name>A0A5B7CHC4_PORTR</name>
<comment type="caution">
    <text evidence="1">The sequence shown here is derived from an EMBL/GenBank/DDBJ whole genome shotgun (WGS) entry which is preliminary data.</text>
</comment>
<dbReference type="EMBL" id="VSRR010000048">
    <property type="protein sequence ID" value="MPC08907.1"/>
    <property type="molecule type" value="Genomic_DNA"/>
</dbReference>
<dbReference type="Proteomes" id="UP000324222">
    <property type="component" value="Unassembled WGS sequence"/>
</dbReference>
<organism evidence="1 2">
    <name type="scientific">Portunus trituberculatus</name>
    <name type="common">Swimming crab</name>
    <name type="synonym">Neptunus trituberculatus</name>
    <dbReference type="NCBI Taxonomy" id="210409"/>
    <lineage>
        <taxon>Eukaryota</taxon>
        <taxon>Metazoa</taxon>
        <taxon>Ecdysozoa</taxon>
        <taxon>Arthropoda</taxon>
        <taxon>Crustacea</taxon>
        <taxon>Multicrustacea</taxon>
        <taxon>Malacostraca</taxon>
        <taxon>Eumalacostraca</taxon>
        <taxon>Eucarida</taxon>
        <taxon>Decapoda</taxon>
        <taxon>Pleocyemata</taxon>
        <taxon>Brachyura</taxon>
        <taxon>Eubrachyura</taxon>
        <taxon>Portunoidea</taxon>
        <taxon>Portunidae</taxon>
        <taxon>Portuninae</taxon>
        <taxon>Portunus</taxon>
    </lineage>
</organism>
<evidence type="ECO:0000313" key="1">
    <source>
        <dbReference type="EMBL" id="MPC08907.1"/>
    </source>
</evidence>
<proteinExistence type="predicted"/>
<evidence type="ECO:0000313" key="2">
    <source>
        <dbReference type="Proteomes" id="UP000324222"/>
    </source>
</evidence>
<accession>A0A5B7CHC4</accession>
<reference evidence="1 2" key="1">
    <citation type="submission" date="2019-05" db="EMBL/GenBank/DDBJ databases">
        <title>Another draft genome of Portunus trituberculatus and its Hox gene families provides insights of decapod evolution.</title>
        <authorList>
            <person name="Jeong J.-H."/>
            <person name="Song I."/>
            <person name="Kim S."/>
            <person name="Choi T."/>
            <person name="Kim D."/>
            <person name="Ryu S."/>
            <person name="Kim W."/>
        </authorList>
    </citation>
    <scope>NUCLEOTIDE SEQUENCE [LARGE SCALE GENOMIC DNA]</scope>
    <source>
        <tissue evidence="1">Muscle</tissue>
    </source>
</reference>
<gene>
    <name evidence="1" type="ORF">E2C01_001505</name>
</gene>
<keyword evidence="2" id="KW-1185">Reference proteome</keyword>
<dbReference type="AlphaFoldDB" id="A0A5B7CHC4"/>